<keyword evidence="1" id="KW-0540">Nuclease</keyword>
<keyword evidence="7" id="KW-1185">Reference proteome</keyword>
<dbReference type="RefSeq" id="WP_187722517.1">
    <property type="nucleotide sequence ID" value="NZ_CP060789.1"/>
</dbReference>
<organism evidence="6 7">
    <name type="scientific">Tessaracoccus defluvii</name>
    <dbReference type="NCBI Taxonomy" id="1285901"/>
    <lineage>
        <taxon>Bacteria</taxon>
        <taxon>Bacillati</taxon>
        <taxon>Actinomycetota</taxon>
        <taxon>Actinomycetes</taxon>
        <taxon>Propionibacteriales</taxon>
        <taxon>Propionibacteriaceae</taxon>
        <taxon>Tessaracoccus</taxon>
    </lineage>
</organism>
<dbReference type="PANTHER" id="PTHR30231">
    <property type="entry name" value="DNA POLYMERASE III SUBUNIT EPSILON"/>
    <property type="match status" value="1"/>
</dbReference>
<dbReference type="KEGG" id="tdf:H9L22_01780"/>
<keyword evidence="3 6" id="KW-0269">Exonuclease</keyword>
<dbReference type="PANTHER" id="PTHR30231:SF4">
    <property type="entry name" value="PROTEIN NEN2"/>
    <property type="match status" value="1"/>
</dbReference>
<dbReference type="GO" id="GO:0003676">
    <property type="term" value="F:nucleic acid binding"/>
    <property type="evidence" value="ECO:0007669"/>
    <property type="project" value="InterPro"/>
</dbReference>
<protein>
    <submittedName>
        <fullName evidence="6">3'-5' exonuclease</fullName>
    </submittedName>
</protein>
<reference evidence="6 7" key="1">
    <citation type="submission" date="2020-08" db="EMBL/GenBank/DDBJ databases">
        <title>Genome sequence of Tessaracoccus defluvii JCM 17540T.</title>
        <authorList>
            <person name="Hyun D.-W."/>
            <person name="Bae J.-W."/>
        </authorList>
    </citation>
    <scope>NUCLEOTIDE SEQUENCE [LARGE SCALE GENOMIC DNA]</scope>
    <source>
        <strain evidence="6 7">JCM 17540</strain>
    </source>
</reference>
<evidence type="ECO:0000313" key="7">
    <source>
        <dbReference type="Proteomes" id="UP000516117"/>
    </source>
</evidence>
<dbReference type="AlphaFoldDB" id="A0A7H0HA63"/>
<dbReference type="Proteomes" id="UP000516117">
    <property type="component" value="Chromosome"/>
</dbReference>
<evidence type="ECO:0000313" key="6">
    <source>
        <dbReference type="EMBL" id="QNP57429.1"/>
    </source>
</evidence>
<feature type="domain" description="Exonuclease" evidence="5">
    <location>
        <begin position="38"/>
        <end position="210"/>
    </location>
</feature>
<dbReference type="InterPro" id="IPR036397">
    <property type="entry name" value="RNaseH_sf"/>
</dbReference>
<keyword evidence="2" id="KW-0378">Hydrolase</keyword>
<dbReference type="Pfam" id="PF00929">
    <property type="entry name" value="RNase_T"/>
    <property type="match status" value="1"/>
</dbReference>
<evidence type="ECO:0000259" key="5">
    <source>
        <dbReference type="SMART" id="SM00479"/>
    </source>
</evidence>
<evidence type="ECO:0000256" key="2">
    <source>
        <dbReference type="ARBA" id="ARBA00022801"/>
    </source>
</evidence>
<dbReference type="SUPFAM" id="SSF53098">
    <property type="entry name" value="Ribonuclease H-like"/>
    <property type="match status" value="1"/>
</dbReference>
<dbReference type="Gene3D" id="3.30.420.10">
    <property type="entry name" value="Ribonuclease H-like superfamily/Ribonuclease H"/>
    <property type="match status" value="1"/>
</dbReference>
<gene>
    <name evidence="6" type="ORF">H9L22_01780</name>
</gene>
<dbReference type="GO" id="GO:0008408">
    <property type="term" value="F:3'-5' exonuclease activity"/>
    <property type="evidence" value="ECO:0007669"/>
    <property type="project" value="TreeGrafter"/>
</dbReference>
<evidence type="ECO:0000256" key="3">
    <source>
        <dbReference type="ARBA" id="ARBA00022839"/>
    </source>
</evidence>
<dbReference type="CDD" id="cd06127">
    <property type="entry name" value="DEDDh"/>
    <property type="match status" value="1"/>
</dbReference>
<dbReference type="InterPro" id="IPR013520">
    <property type="entry name" value="Ribonucl_H"/>
</dbReference>
<proteinExistence type="predicted"/>
<evidence type="ECO:0000256" key="1">
    <source>
        <dbReference type="ARBA" id="ARBA00022722"/>
    </source>
</evidence>
<dbReference type="GO" id="GO:0005829">
    <property type="term" value="C:cytosol"/>
    <property type="evidence" value="ECO:0007669"/>
    <property type="project" value="TreeGrafter"/>
</dbReference>
<dbReference type="InterPro" id="IPR012337">
    <property type="entry name" value="RNaseH-like_sf"/>
</dbReference>
<name>A0A7H0HA63_9ACTN</name>
<dbReference type="SMART" id="SM00479">
    <property type="entry name" value="EXOIII"/>
    <property type="match status" value="1"/>
</dbReference>
<sequence>MGRLLPERAAGAPCPRGGLRSYLETPPQPGPTPLGETLLLAVDLETTGLDPATDRIVSVGMVDVDGASIPLGSTATHVVAGTGPVGQSAVIHTLTDDAVAAGVPEEEALDALFSRLAGRTLLAHHAAIETGFLRAAVKRRYGVGIRIPAIDTIRLGQRLLGTHDDQQTSELRLWRLRSRLGLPTYRGHDAEIDALACAELYLALVAHLRLGELRTALRMSS</sequence>
<dbReference type="EMBL" id="CP060789">
    <property type="protein sequence ID" value="QNP57429.1"/>
    <property type="molecule type" value="Genomic_DNA"/>
</dbReference>
<evidence type="ECO:0000256" key="4">
    <source>
        <dbReference type="SAM" id="MobiDB-lite"/>
    </source>
</evidence>
<feature type="region of interest" description="Disordered" evidence="4">
    <location>
        <begin position="1"/>
        <end position="32"/>
    </location>
</feature>
<accession>A0A7H0HA63</accession>